<dbReference type="EMBL" id="WHWC01000015">
    <property type="protein sequence ID" value="KAG8368814.1"/>
    <property type="molecule type" value="Genomic_DNA"/>
</dbReference>
<evidence type="ECO:0000313" key="1">
    <source>
        <dbReference type="EMBL" id="KAG8368814.1"/>
    </source>
</evidence>
<keyword evidence="2" id="KW-1185">Reference proteome</keyword>
<evidence type="ECO:0000313" key="2">
    <source>
        <dbReference type="Proteomes" id="UP000826271"/>
    </source>
</evidence>
<dbReference type="Proteomes" id="UP000826271">
    <property type="component" value="Unassembled WGS sequence"/>
</dbReference>
<name>A0AAV6WFG8_9LAMI</name>
<reference evidence="1" key="1">
    <citation type="submission" date="2019-10" db="EMBL/GenBank/DDBJ databases">
        <authorList>
            <person name="Zhang R."/>
            <person name="Pan Y."/>
            <person name="Wang J."/>
            <person name="Ma R."/>
            <person name="Yu S."/>
        </authorList>
    </citation>
    <scope>NUCLEOTIDE SEQUENCE</scope>
    <source>
        <strain evidence="1">LA-IB0</strain>
        <tissue evidence="1">Leaf</tissue>
    </source>
</reference>
<organism evidence="1 2">
    <name type="scientific">Buddleja alternifolia</name>
    <dbReference type="NCBI Taxonomy" id="168488"/>
    <lineage>
        <taxon>Eukaryota</taxon>
        <taxon>Viridiplantae</taxon>
        <taxon>Streptophyta</taxon>
        <taxon>Embryophyta</taxon>
        <taxon>Tracheophyta</taxon>
        <taxon>Spermatophyta</taxon>
        <taxon>Magnoliopsida</taxon>
        <taxon>eudicotyledons</taxon>
        <taxon>Gunneridae</taxon>
        <taxon>Pentapetalae</taxon>
        <taxon>asterids</taxon>
        <taxon>lamiids</taxon>
        <taxon>Lamiales</taxon>
        <taxon>Scrophulariaceae</taxon>
        <taxon>Buddlejeae</taxon>
        <taxon>Buddleja</taxon>
    </lineage>
</organism>
<protein>
    <submittedName>
        <fullName evidence="1">Uncharacterized protein</fullName>
    </submittedName>
</protein>
<dbReference type="AlphaFoldDB" id="A0AAV6WFG8"/>
<proteinExistence type="predicted"/>
<gene>
    <name evidence="1" type="ORF">BUALT_Bualt15G0085900</name>
</gene>
<sequence>MQAANDWWNSVTRSYKVSKVIVFKLKDINFDFYCHVAGDVVHFSYYVVEYTSLVLYFSNKKWNFRIVDYVKLHLPL</sequence>
<comment type="caution">
    <text evidence="1">The sequence shown here is derived from an EMBL/GenBank/DDBJ whole genome shotgun (WGS) entry which is preliminary data.</text>
</comment>
<accession>A0AAV6WFG8</accession>